<keyword evidence="1" id="KW-1133">Transmembrane helix</keyword>
<dbReference type="AlphaFoldDB" id="A0A518CXD3"/>
<keyword evidence="1" id="KW-0812">Transmembrane</keyword>
<organism evidence="2 3">
    <name type="scientific">Rohdeia mirabilis</name>
    <dbReference type="NCBI Taxonomy" id="2528008"/>
    <lineage>
        <taxon>Bacteria</taxon>
        <taxon>Pseudomonadati</taxon>
        <taxon>Planctomycetota</taxon>
        <taxon>Planctomycetia</taxon>
        <taxon>Planctomycetia incertae sedis</taxon>
        <taxon>Rohdeia</taxon>
    </lineage>
</organism>
<reference evidence="2 3" key="1">
    <citation type="submission" date="2019-02" db="EMBL/GenBank/DDBJ databases">
        <title>Deep-cultivation of Planctomycetes and their phenomic and genomic characterization uncovers novel biology.</title>
        <authorList>
            <person name="Wiegand S."/>
            <person name="Jogler M."/>
            <person name="Boedeker C."/>
            <person name="Pinto D."/>
            <person name="Vollmers J."/>
            <person name="Rivas-Marin E."/>
            <person name="Kohn T."/>
            <person name="Peeters S.H."/>
            <person name="Heuer A."/>
            <person name="Rast P."/>
            <person name="Oberbeckmann S."/>
            <person name="Bunk B."/>
            <person name="Jeske O."/>
            <person name="Meyerdierks A."/>
            <person name="Storesund J.E."/>
            <person name="Kallscheuer N."/>
            <person name="Luecker S."/>
            <person name="Lage O.M."/>
            <person name="Pohl T."/>
            <person name="Merkel B.J."/>
            <person name="Hornburger P."/>
            <person name="Mueller R.-W."/>
            <person name="Bruemmer F."/>
            <person name="Labrenz M."/>
            <person name="Spormann A.M."/>
            <person name="Op den Camp H."/>
            <person name="Overmann J."/>
            <person name="Amann R."/>
            <person name="Jetten M.S.M."/>
            <person name="Mascher T."/>
            <person name="Medema M.H."/>
            <person name="Devos D.P."/>
            <person name="Kaster A.-K."/>
            <person name="Ovreas L."/>
            <person name="Rohde M."/>
            <person name="Galperin M.Y."/>
            <person name="Jogler C."/>
        </authorList>
    </citation>
    <scope>NUCLEOTIDE SEQUENCE [LARGE SCALE GENOMIC DNA]</scope>
    <source>
        <strain evidence="2 3">Pla163</strain>
    </source>
</reference>
<dbReference type="EMBL" id="CP036290">
    <property type="protein sequence ID" value="QDU83889.1"/>
    <property type="molecule type" value="Genomic_DNA"/>
</dbReference>
<name>A0A518CXD3_9BACT</name>
<protein>
    <recommendedName>
        <fullName evidence="4">Prepilin-type N-terminal cleavage/methylation domain-containing protein</fullName>
    </recommendedName>
</protein>
<evidence type="ECO:0008006" key="4">
    <source>
        <dbReference type="Google" id="ProtNLM"/>
    </source>
</evidence>
<keyword evidence="3" id="KW-1185">Reference proteome</keyword>
<keyword evidence="1" id="KW-0472">Membrane</keyword>
<proteinExistence type="predicted"/>
<feature type="transmembrane region" description="Helical" evidence="1">
    <location>
        <begin position="20"/>
        <end position="47"/>
    </location>
</feature>
<evidence type="ECO:0000256" key="1">
    <source>
        <dbReference type="SAM" id="Phobius"/>
    </source>
</evidence>
<evidence type="ECO:0000313" key="3">
    <source>
        <dbReference type="Proteomes" id="UP000319342"/>
    </source>
</evidence>
<gene>
    <name evidence="2" type="ORF">Pla163_09900</name>
</gene>
<dbReference type="RefSeq" id="WP_145184409.1">
    <property type="nucleotide sequence ID" value="NZ_CP036290.1"/>
</dbReference>
<accession>A0A518CXD3</accession>
<dbReference type="Proteomes" id="UP000319342">
    <property type="component" value="Chromosome"/>
</dbReference>
<sequence length="182" mass="19272">MKLLVPSKRAPRAPRAGLTILEVVLAMGILAMGMAAIISIFTSAAALGVSARQRAEAAAALEYVVADVSERLFPLDEDGNVLEPVRVDRAPVPGFERLSFSANAQLAAQPPGPGLPPLYRVDITIHWSEQGRDRGLEHSTLLPGAVSLSERLRRDLYGIEPIEATSKAPVADASEGPETNGS</sequence>
<evidence type="ECO:0000313" key="2">
    <source>
        <dbReference type="EMBL" id="QDU83889.1"/>
    </source>
</evidence>